<dbReference type="Pfam" id="PF04977">
    <property type="entry name" value="DivIC"/>
    <property type="match status" value="1"/>
</dbReference>
<dbReference type="InterPro" id="IPR007060">
    <property type="entry name" value="FtsL/DivIC"/>
</dbReference>
<keyword evidence="4 7" id="KW-1133">Transmembrane helix</keyword>
<keyword evidence="5 7" id="KW-0472">Membrane</keyword>
<dbReference type="GO" id="GO:0032153">
    <property type="term" value="C:cell division site"/>
    <property type="evidence" value="ECO:0007669"/>
    <property type="project" value="UniProtKB-UniRule"/>
</dbReference>
<keyword evidence="1 7" id="KW-1003">Cell membrane</keyword>
<feature type="coiled-coil region" evidence="7">
    <location>
        <begin position="31"/>
        <end position="72"/>
    </location>
</feature>
<organism evidence="8 9">
    <name type="scientific">Zhongshania aliphaticivorans</name>
    <dbReference type="NCBI Taxonomy" id="1470434"/>
    <lineage>
        <taxon>Bacteria</taxon>
        <taxon>Pseudomonadati</taxon>
        <taxon>Pseudomonadota</taxon>
        <taxon>Gammaproteobacteria</taxon>
        <taxon>Cellvibrionales</taxon>
        <taxon>Spongiibacteraceae</taxon>
        <taxon>Zhongshania</taxon>
    </lineage>
</organism>
<dbReference type="AlphaFoldDB" id="A0A127M4I6"/>
<feature type="topological domain" description="Cytoplasmic" evidence="7">
    <location>
        <begin position="1"/>
        <end position="5"/>
    </location>
</feature>
<keyword evidence="7" id="KW-0175">Coiled coil</keyword>
<evidence type="ECO:0000313" key="8">
    <source>
        <dbReference type="EMBL" id="AMO68143.1"/>
    </source>
</evidence>
<dbReference type="NCBIfam" id="NF002058">
    <property type="entry name" value="PRK00888.1"/>
    <property type="match status" value="1"/>
</dbReference>
<keyword evidence="2 7" id="KW-0132">Cell division</keyword>
<dbReference type="PANTHER" id="PTHR37485">
    <property type="entry name" value="CELL DIVISION PROTEIN FTSB"/>
    <property type="match status" value="1"/>
</dbReference>
<reference evidence="8 9" key="1">
    <citation type="submission" date="2015-12" db="EMBL/GenBank/DDBJ databases">
        <authorList>
            <person name="Shamseldin A."/>
            <person name="Moawad H."/>
            <person name="Abd El-Rahim W.M."/>
            <person name="Sadowsky M.J."/>
        </authorList>
    </citation>
    <scope>NUCLEOTIDE SEQUENCE [LARGE SCALE GENOMIC DNA]</scope>
    <source>
        <strain evidence="8 9">SM2</strain>
    </source>
</reference>
<evidence type="ECO:0000256" key="4">
    <source>
        <dbReference type="ARBA" id="ARBA00022989"/>
    </source>
</evidence>
<keyword evidence="7" id="KW-0997">Cell inner membrane</keyword>
<dbReference type="GO" id="GO:0030428">
    <property type="term" value="C:cell septum"/>
    <property type="evidence" value="ECO:0007669"/>
    <property type="project" value="TreeGrafter"/>
</dbReference>
<dbReference type="PANTHER" id="PTHR37485:SF1">
    <property type="entry name" value="CELL DIVISION PROTEIN FTSB"/>
    <property type="match status" value="1"/>
</dbReference>
<dbReference type="EMBL" id="CP014544">
    <property type="protein sequence ID" value="AMO68143.1"/>
    <property type="molecule type" value="Genomic_DNA"/>
</dbReference>
<evidence type="ECO:0000256" key="2">
    <source>
        <dbReference type="ARBA" id="ARBA00022618"/>
    </source>
</evidence>
<comment type="similarity">
    <text evidence="7">Belongs to the FtsB family.</text>
</comment>
<evidence type="ECO:0000256" key="7">
    <source>
        <dbReference type="HAMAP-Rule" id="MF_00599"/>
    </source>
</evidence>
<evidence type="ECO:0000256" key="1">
    <source>
        <dbReference type="ARBA" id="ARBA00022475"/>
    </source>
</evidence>
<comment type="subcellular location">
    <subcellularLocation>
        <location evidence="7">Cell inner membrane</location>
        <topology evidence="7">Single-pass type II membrane protein</topology>
    </subcellularLocation>
    <text evidence="7">Localizes to the division septum.</text>
</comment>
<protein>
    <recommendedName>
        <fullName evidence="7">Cell division protein FtsB</fullName>
    </recommendedName>
</protein>
<comment type="subunit">
    <text evidence="7">Part of a complex composed of FtsB, FtsL and FtsQ.</text>
</comment>
<dbReference type="STRING" id="1470434.AZF00_07435"/>
<dbReference type="HAMAP" id="MF_00599">
    <property type="entry name" value="FtsB"/>
    <property type="match status" value="1"/>
</dbReference>
<dbReference type="RefSeq" id="WP_008247502.1">
    <property type="nucleotide sequence ID" value="NZ_CP014544.1"/>
</dbReference>
<gene>
    <name evidence="7" type="primary">ftsB</name>
    <name evidence="8" type="ORF">AZF00_07435</name>
</gene>
<proteinExistence type="inferred from homology"/>
<keyword evidence="3 7" id="KW-0812">Transmembrane</keyword>
<evidence type="ECO:0000256" key="6">
    <source>
        <dbReference type="ARBA" id="ARBA00023306"/>
    </source>
</evidence>
<dbReference type="InterPro" id="IPR023081">
    <property type="entry name" value="Cell_div_FtsB"/>
</dbReference>
<sequence length="92" mass="10999">MTRRRLLLLLLVILTMLQFRLWTGTGSWEQITSLRRDIVQQKKVNDELSQRNERLYGEVRSLKNDLDSIEERARNDMGLIKSDETFYLIVEE</sequence>
<dbReference type="GO" id="GO:0043093">
    <property type="term" value="P:FtsZ-dependent cytokinesis"/>
    <property type="evidence" value="ECO:0007669"/>
    <property type="project" value="UniProtKB-UniRule"/>
</dbReference>
<evidence type="ECO:0000256" key="3">
    <source>
        <dbReference type="ARBA" id="ARBA00022692"/>
    </source>
</evidence>
<feature type="topological domain" description="Periplasmic" evidence="7">
    <location>
        <begin position="24"/>
        <end position="92"/>
    </location>
</feature>
<dbReference type="Proteomes" id="UP000074119">
    <property type="component" value="Chromosome"/>
</dbReference>
<evidence type="ECO:0000313" key="9">
    <source>
        <dbReference type="Proteomes" id="UP000074119"/>
    </source>
</evidence>
<name>A0A127M4I6_9GAMM</name>
<comment type="function">
    <text evidence="7">Essential cell division protein. May link together the upstream cell division proteins, which are predominantly cytoplasmic, with the downstream cell division proteins, which are predominantly periplasmic.</text>
</comment>
<evidence type="ECO:0000256" key="5">
    <source>
        <dbReference type="ARBA" id="ARBA00023136"/>
    </source>
</evidence>
<dbReference type="GO" id="GO:0005886">
    <property type="term" value="C:plasma membrane"/>
    <property type="evidence" value="ECO:0007669"/>
    <property type="project" value="UniProtKB-SubCell"/>
</dbReference>
<dbReference type="KEGG" id="zal:AZF00_07435"/>
<keyword evidence="6 7" id="KW-0131">Cell cycle</keyword>
<accession>A0A127M4I6</accession>